<dbReference type="EMBL" id="BIXY01000073">
    <property type="protein sequence ID" value="GCF10521.1"/>
    <property type="molecule type" value="Genomic_DNA"/>
</dbReference>
<keyword evidence="5" id="KW-0627">Porphyrin biosynthesis</keyword>
<comment type="catalytic activity">
    <reaction evidence="6">
        <text>precorrin-2 + NAD(+) = sirohydrochlorin + NADH + 2 H(+)</text>
        <dbReference type="Rhea" id="RHEA:15613"/>
        <dbReference type="ChEBI" id="CHEBI:15378"/>
        <dbReference type="ChEBI" id="CHEBI:57540"/>
        <dbReference type="ChEBI" id="CHEBI:57945"/>
        <dbReference type="ChEBI" id="CHEBI:58351"/>
        <dbReference type="ChEBI" id="CHEBI:58827"/>
        <dbReference type="EC" id="1.3.1.76"/>
    </reaction>
</comment>
<dbReference type="PANTHER" id="PTHR35330:SF1">
    <property type="entry name" value="SIROHEME BIOSYNTHESIS PROTEIN MET8"/>
    <property type="match status" value="1"/>
</dbReference>
<keyword evidence="3" id="KW-0560">Oxidoreductase</keyword>
<evidence type="ECO:0000259" key="7">
    <source>
        <dbReference type="Pfam" id="PF14824"/>
    </source>
</evidence>
<protein>
    <recommendedName>
        <fullName evidence="2">precorrin-2 dehydrogenase</fullName>
        <ecNumber evidence="2">1.3.1.76</ecNumber>
    </recommendedName>
</protein>
<dbReference type="UniPathway" id="UPA00262">
    <property type="reaction ID" value="UER00222"/>
</dbReference>
<dbReference type="InterPro" id="IPR028281">
    <property type="entry name" value="Sirohaem_synthase_central"/>
</dbReference>
<proteinExistence type="predicted"/>
<evidence type="ECO:0000256" key="3">
    <source>
        <dbReference type="ARBA" id="ARBA00023002"/>
    </source>
</evidence>
<comment type="pathway">
    <text evidence="1">Porphyrin-containing compound metabolism; siroheme biosynthesis; sirohydrochlorin from precorrin-2: step 1/1.</text>
</comment>
<keyword evidence="4" id="KW-0520">NAD</keyword>
<sequence>MPNYYPIMLDVRQRPALVIGGNMVAAEKAAALHAAGAQVTVQNGDFCEVLHDMERTGTVTLRYKAYEASDLVGFFVIVATATYEPELAEAIWQDGQRNNQLVNIVDYPSRCNFIIPSILRRGPLTVSVSTEGTSPGLAKRIRQRLEDFFPATYESYMRLATIARRYLRANGQSYDERDQFFGEFFTSDILNLLSEHDDIEALASTIRLLRRYNVDISMSTIIQDMQEPESELL</sequence>
<dbReference type="Gene3D" id="3.40.50.720">
    <property type="entry name" value="NAD(P)-binding Rossmann-like Domain"/>
    <property type="match status" value="1"/>
</dbReference>
<dbReference type="SUPFAM" id="SSF75615">
    <property type="entry name" value="Siroheme synthase middle domains-like"/>
    <property type="match status" value="1"/>
</dbReference>
<dbReference type="Pfam" id="PF14824">
    <property type="entry name" value="Sirohm_synth_M"/>
    <property type="match status" value="1"/>
</dbReference>
<evidence type="ECO:0000256" key="1">
    <source>
        <dbReference type="ARBA" id="ARBA00005010"/>
    </source>
</evidence>
<gene>
    <name evidence="8" type="ORF">KDI_40850</name>
</gene>
<dbReference type="InterPro" id="IPR028161">
    <property type="entry name" value="Met8-like"/>
</dbReference>
<evidence type="ECO:0000256" key="2">
    <source>
        <dbReference type="ARBA" id="ARBA00012400"/>
    </source>
</evidence>
<dbReference type="GO" id="GO:0019354">
    <property type="term" value="P:siroheme biosynthetic process"/>
    <property type="evidence" value="ECO:0007669"/>
    <property type="project" value="UniProtKB-UniPathway"/>
</dbReference>
<dbReference type="PANTHER" id="PTHR35330">
    <property type="entry name" value="SIROHEME BIOSYNTHESIS PROTEIN MET8"/>
    <property type="match status" value="1"/>
</dbReference>
<accession>A0A5A5TG15</accession>
<name>A0A5A5TG15_9CHLR</name>
<dbReference type="SUPFAM" id="SSF51735">
    <property type="entry name" value="NAD(P)-binding Rossmann-fold domains"/>
    <property type="match status" value="1"/>
</dbReference>
<dbReference type="Proteomes" id="UP000322530">
    <property type="component" value="Unassembled WGS sequence"/>
</dbReference>
<evidence type="ECO:0000313" key="8">
    <source>
        <dbReference type="EMBL" id="GCF10521.1"/>
    </source>
</evidence>
<dbReference type="RefSeq" id="WP_149403398.1">
    <property type="nucleotide sequence ID" value="NZ_BIXY01000073.1"/>
</dbReference>
<dbReference type="NCBIfam" id="TIGR01470">
    <property type="entry name" value="cysG_Nterm"/>
    <property type="match status" value="1"/>
</dbReference>
<dbReference type="Gene3D" id="1.10.8.610">
    <property type="entry name" value="SirC, precorrin-2 dehydrogenase, C-terminal helical domain-like"/>
    <property type="match status" value="1"/>
</dbReference>
<dbReference type="Pfam" id="PF13241">
    <property type="entry name" value="NAD_binding_7"/>
    <property type="match status" value="1"/>
</dbReference>
<organism evidence="8 9">
    <name type="scientific">Dictyobacter arantiisoli</name>
    <dbReference type="NCBI Taxonomy" id="2014874"/>
    <lineage>
        <taxon>Bacteria</taxon>
        <taxon>Bacillati</taxon>
        <taxon>Chloroflexota</taxon>
        <taxon>Ktedonobacteria</taxon>
        <taxon>Ktedonobacterales</taxon>
        <taxon>Dictyobacteraceae</taxon>
        <taxon>Dictyobacter</taxon>
    </lineage>
</organism>
<reference evidence="8 9" key="1">
    <citation type="submission" date="2019-01" db="EMBL/GenBank/DDBJ databases">
        <title>Draft genome sequence of Dictyobacter sp. Uno17.</title>
        <authorList>
            <person name="Wang C.M."/>
            <person name="Zheng Y."/>
            <person name="Sakai Y."/>
            <person name="Abe K."/>
            <person name="Yokota A."/>
            <person name="Yabe S."/>
        </authorList>
    </citation>
    <scope>NUCLEOTIDE SEQUENCE [LARGE SCALE GENOMIC DNA]</scope>
    <source>
        <strain evidence="8 9">Uno17</strain>
    </source>
</reference>
<dbReference type="EC" id="1.3.1.76" evidence="2"/>
<dbReference type="InterPro" id="IPR006367">
    <property type="entry name" value="Sirohaem_synthase_N"/>
</dbReference>
<comment type="caution">
    <text evidence="8">The sequence shown here is derived from an EMBL/GenBank/DDBJ whole genome shotgun (WGS) entry which is preliminary data.</text>
</comment>
<evidence type="ECO:0000256" key="5">
    <source>
        <dbReference type="ARBA" id="ARBA00023244"/>
    </source>
</evidence>
<dbReference type="GO" id="GO:0043115">
    <property type="term" value="F:precorrin-2 dehydrogenase activity"/>
    <property type="evidence" value="ECO:0007669"/>
    <property type="project" value="UniProtKB-EC"/>
</dbReference>
<dbReference type="InterPro" id="IPR036291">
    <property type="entry name" value="NAD(P)-bd_dom_sf"/>
</dbReference>
<dbReference type="AlphaFoldDB" id="A0A5A5TG15"/>
<dbReference type="GO" id="GO:0004325">
    <property type="term" value="F:ferrochelatase activity"/>
    <property type="evidence" value="ECO:0007669"/>
    <property type="project" value="InterPro"/>
</dbReference>
<evidence type="ECO:0000313" key="9">
    <source>
        <dbReference type="Proteomes" id="UP000322530"/>
    </source>
</evidence>
<evidence type="ECO:0000256" key="4">
    <source>
        <dbReference type="ARBA" id="ARBA00023027"/>
    </source>
</evidence>
<evidence type="ECO:0000256" key="6">
    <source>
        <dbReference type="ARBA" id="ARBA00047561"/>
    </source>
</evidence>
<feature type="domain" description="Siroheme synthase central" evidence="7">
    <location>
        <begin position="121"/>
        <end position="147"/>
    </location>
</feature>
<keyword evidence="9" id="KW-1185">Reference proteome</keyword>
<dbReference type="OrthoDB" id="9773765at2"/>
<dbReference type="InterPro" id="IPR042518">
    <property type="entry name" value="SirC_C"/>
</dbReference>